<dbReference type="GO" id="GO:0016874">
    <property type="term" value="F:ligase activity"/>
    <property type="evidence" value="ECO:0007669"/>
    <property type="project" value="UniProtKB-KW"/>
</dbReference>
<gene>
    <name evidence="1" type="ORF">SAMN05421773_12066</name>
</gene>
<evidence type="ECO:0000313" key="1">
    <source>
        <dbReference type="EMBL" id="SFD60251.1"/>
    </source>
</evidence>
<keyword evidence="1" id="KW-0436">Ligase</keyword>
<dbReference type="AlphaFoldDB" id="A0A1I1TNM5"/>
<protein>
    <submittedName>
        <fullName evidence="1">2'-5' RNA ligase</fullName>
    </submittedName>
</protein>
<keyword evidence="2" id="KW-1185">Reference proteome</keyword>
<dbReference type="InterPro" id="IPR009097">
    <property type="entry name" value="Cyclic_Pdiesterase"/>
</dbReference>
<accession>A0A1I1TNM5</accession>
<dbReference type="Pfam" id="PF13563">
    <property type="entry name" value="2_5_RNA_ligase2"/>
    <property type="match status" value="1"/>
</dbReference>
<dbReference type="Proteomes" id="UP000199207">
    <property type="component" value="Unassembled WGS sequence"/>
</dbReference>
<dbReference type="RefSeq" id="WP_245834508.1">
    <property type="nucleotide sequence ID" value="NZ_FOLM01000020.1"/>
</dbReference>
<evidence type="ECO:0000313" key="2">
    <source>
        <dbReference type="Proteomes" id="UP000199207"/>
    </source>
</evidence>
<proteinExistence type="predicted"/>
<dbReference type="Gene3D" id="3.90.1140.10">
    <property type="entry name" value="Cyclic phosphodiesterase"/>
    <property type="match status" value="1"/>
</dbReference>
<dbReference type="STRING" id="910347.SAMN05421773_12066"/>
<dbReference type="SUPFAM" id="SSF55144">
    <property type="entry name" value="LigT-like"/>
    <property type="match status" value="1"/>
</dbReference>
<organism evidence="1 2">
    <name type="scientific">Streptomyces aidingensis</name>
    <dbReference type="NCBI Taxonomy" id="910347"/>
    <lineage>
        <taxon>Bacteria</taxon>
        <taxon>Bacillati</taxon>
        <taxon>Actinomycetota</taxon>
        <taxon>Actinomycetes</taxon>
        <taxon>Kitasatosporales</taxon>
        <taxon>Streptomycetaceae</taxon>
        <taxon>Streptomyces</taxon>
    </lineage>
</organism>
<reference evidence="1 2" key="1">
    <citation type="submission" date="2016-10" db="EMBL/GenBank/DDBJ databases">
        <authorList>
            <person name="de Groot N.N."/>
        </authorList>
    </citation>
    <scope>NUCLEOTIDE SEQUENCE [LARGE SCALE GENOMIC DNA]</scope>
    <source>
        <strain evidence="1 2">CGMCC 4.5739</strain>
    </source>
</reference>
<sequence>MTTAVQNMADHWWWRPGWRPGRTFYTWHLTWRDAPEVLRFAEEARRALEDVPGLDPVPDGWLHLTMQGLGFTDEVAEADVRAVVEAARARLATVSPPKVTVSGPVVTPEAIYGVPEPVTAIAAIRAAIRQAVADVWPAVPEPEAGFRPHITVAYSSADGPAAPVHEALAAARIAPAAAGITTAELIILNRDHRMYQWETCAEVPLG</sequence>
<dbReference type="EMBL" id="FOLM01000020">
    <property type="protein sequence ID" value="SFD60251.1"/>
    <property type="molecule type" value="Genomic_DNA"/>
</dbReference>
<name>A0A1I1TNM5_9ACTN</name>